<dbReference type="Pfam" id="PF00668">
    <property type="entry name" value="Condensation"/>
    <property type="match status" value="1"/>
</dbReference>
<dbReference type="Gene3D" id="3.30.559.30">
    <property type="entry name" value="Nonribosomal peptide synthetase, condensation domain"/>
    <property type="match status" value="1"/>
</dbReference>
<sequence length="837" mass="87149">MEAELTIPGLLQARAEAEPDRAAIVVDGRGELTFGAWASRSNAVAHGLLDRGLRPGDRVGLRFGGARWIDYAVAYCGVQKAGGVAVPLAAAQPVRVTDDILDRCDAVGVLQEDTGCAAGPGRWAATIEEVESADDTPPGIEVSPSRLAQIVYTSGTTGDPKGVAASHANLTYGRHPMPRRRAYAHSRHFLHAFPIGTNAAQMMLMDALTAYPAALALPRFDAAEFCRLVEAYRVGTVFLVPSMAIELLGSAARRRQDLSSVVLVGSSAAALPPALAQDLAAAFPGAVLVNTYTSTEAMPAGTTMVLDPERPGSLGRASDPGDLVIRDSGGRVLPPGEVGEVWLRCPAPPRSYFADPGGSAAVFRDGWVRMGDVGHLDDAGYLYLADRAGDVIKSGALKVSTLRVEAALHEHPLVAEAAAVGVPHPVMGEVPSAAVRLRGHVRLEELRDFLTTRLARHELPTRIAVVDDFARNEAGKVLKPAVRALFTGASTRVPLTAAQLADLAGDPSPHESALRVHDPLDLAALRRALADLAARHDALRMTFPGGGVAEIADGLAPDLERVEGGTAALTGALRAAFDARRGPLLRAVVAETPDGGRLLGLAAYPLVCDAWSLDLLVQELGILYGAAYHGRPAGLPPVETTYAGFVTAAHAGSGAPTPVTRPGPVFDTGPAEWVPVVIAAGTVGRLRRAARARGTAPGSLALVAWASALAEEHGSACVLVRSPGRTTPGAAGLVGPLGVDIPGLPEQVVEAADAEAHRFRPVPPHAGRFTFEGLRPEPDLPGLRTEPLPLPAPTPPHGPPRLTLTAQPDGSLSGHCEGRSAARAAESFTHHLGLLLS</sequence>
<dbReference type="SUPFAM" id="SSF56801">
    <property type="entry name" value="Acetyl-CoA synthetase-like"/>
    <property type="match status" value="1"/>
</dbReference>
<evidence type="ECO:0000313" key="5">
    <source>
        <dbReference type="EMBL" id="QYC40346.1"/>
    </source>
</evidence>
<dbReference type="InterPro" id="IPR042099">
    <property type="entry name" value="ANL_N_sf"/>
</dbReference>
<dbReference type="InterPro" id="IPR045851">
    <property type="entry name" value="AMP-bd_C_sf"/>
</dbReference>
<evidence type="ECO:0000259" key="4">
    <source>
        <dbReference type="Pfam" id="PF13193"/>
    </source>
</evidence>
<organism evidence="5 6">
    <name type="scientific">Nonomuraea coxensis DSM 45129</name>
    <dbReference type="NCBI Taxonomy" id="1122611"/>
    <lineage>
        <taxon>Bacteria</taxon>
        <taxon>Bacillati</taxon>
        <taxon>Actinomycetota</taxon>
        <taxon>Actinomycetes</taxon>
        <taxon>Streptosporangiales</taxon>
        <taxon>Streptosporangiaceae</taxon>
        <taxon>Nonomuraea</taxon>
    </lineage>
</organism>
<dbReference type="Pfam" id="PF00501">
    <property type="entry name" value="AMP-binding"/>
    <property type="match status" value="1"/>
</dbReference>
<dbReference type="EMBL" id="CP068985">
    <property type="protein sequence ID" value="QYC40346.1"/>
    <property type="molecule type" value="Genomic_DNA"/>
</dbReference>
<dbReference type="PROSITE" id="PS00455">
    <property type="entry name" value="AMP_BINDING"/>
    <property type="match status" value="1"/>
</dbReference>
<keyword evidence="6" id="KW-1185">Reference proteome</keyword>
<dbReference type="RefSeq" id="WP_020544417.1">
    <property type="nucleotide sequence ID" value="NZ_CP068985.1"/>
</dbReference>
<protein>
    <submittedName>
        <fullName evidence="5">Long-chain-fatty-acid--CoA ligase</fullName>
        <ecNumber evidence="5">6.2.1.3</ecNumber>
    </submittedName>
</protein>
<dbReference type="Gene3D" id="3.30.300.30">
    <property type="match status" value="1"/>
</dbReference>
<dbReference type="Proteomes" id="UP000824681">
    <property type="component" value="Chromosome"/>
</dbReference>
<feature type="domain" description="AMP-dependent synthetase/ligase" evidence="2">
    <location>
        <begin position="12"/>
        <end position="352"/>
    </location>
</feature>
<dbReference type="InterPro" id="IPR000873">
    <property type="entry name" value="AMP-dep_synth/lig_dom"/>
</dbReference>
<keyword evidence="5" id="KW-0436">Ligase</keyword>
<dbReference type="InterPro" id="IPR020845">
    <property type="entry name" value="AMP-binding_CS"/>
</dbReference>
<dbReference type="SUPFAM" id="SSF52777">
    <property type="entry name" value="CoA-dependent acyltransferases"/>
    <property type="match status" value="2"/>
</dbReference>
<feature type="domain" description="Condensation" evidence="3">
    <location>
        <begin position="510"/>
        <end position="648"/>
    </location>
</feature>
<feature type="region of interest" description="Disordered" evidence="1">
    <location>
        <begin position="761"/>
        <end position="818"/>
    </location>
</feature>
<gene>
    <name evidence="5" type="primary">lcfB5</name>
    <name evidence="5" type="ORF">Nocox_13645</name>
</gene>
<evidence type="ECO:0000256" key="1">
    <source>
        <dbReference type="SAM" id="MobiDB-lite"/>
    </source>
</evidence>
<dbReference type="GO" id="GO:0016740">
    <property type="term" value="F:transferase activity"/>
    <property type="evidence" value="ECO:0007669"/>
    <property type="project" value="UniProtKB-KW"/>
</dbReference>
<dbReference type="EC" id="6.2.1.3" evidence="5"/>
<name>A0ABX8TYM4_9ACTN</name>
<keyword evidence="5" id="KW-0808">Transferase</keyword>
<accession>A0ABX8TYM4</accession>
<dbReference type="InterPro" id="IPR025110">
    <property type="entry name" value="AMP-bd_C"/>
</dbReference>
<evidence type="ECO:0000259" key="3">
    <source>
        <dbReference type="Pfam" id="PF00668"/>
    </source>
</evidence>
<reference evidence="5 6" key="1">
    <citation type="journal article" date="2021" name="ACS Chem. Biol.">
        <title>Genomic-Led Discovery of a Novel Glycopeptide Antibiotic by Nonomuraea coxensis DSM 45129.</title>
        <authorList>
            <person name="Yushchuk O."/>
            <person name="Vior N.M."/>
            <person name="Andreo-Vidal A."/>
            <person name="Berini F."/>
            <person name="Ruckert C."/>
            <person name="Busche T."/>
            <person name="Binda E."/>
            <person name="Kalinowski J."/>
            <person name="Truman A.W."/>
            <person name="Marinelli F."/>
        </authorList>
    </citation>
    <scope>NUCLEOTIDE SEQUENCE [LARGE SCALE GENOMIC DNA]</scope>
    <source>
        <strain evidence="5 6">DSM 45129</strain>
    </source>
</reference>
<dbReference type="PANTHER" id="PTHR43201:SF32">
    <property type="entry name" value="2-SUCCINYLBENZOATE--COA LIGASE, CHLOROPLASTIC_PEROXISOMAL"/>
    <property type="match status" value="1"/>
</dbReference>
<feature type="domain" description="AMP-binding enzyme C-terminal" evidence="4">
    <location>
        <begin position="404"/>
        <end position="476"/>
    </location>
</feature>
<dbReference type="Gene3D" id="3.40.50.12780">
    <property type="entry name" value="N-terminal domain of ligase-like"/>
    <property type="match status" value="1"/>
</dbReference>
<proteinExistence type="predicted"/>
<dbReference type="InterPro" id="IPR023213">
    <property type="entry name" value="CAT-like_dom_sf"/>
</dbReference>
<dbReference type="PANTHER" id="PTHR43201">
    <property type="entry name" value="ACYL-COA SYNTHETASE"/>
    <property type="match status" value="1"/>
</dbReference>
<feature type="compositionally biased region" description="Pro residues" evidence="1">
    <location>
        <begin position="788"/>
        <end position="799"/>
    </location>
</feature>
<evidence type="ECO:0000259" key="2">
    <source>
        <dbReference type="Pfam" id="PF00501"/>
    </source>
</evidence>
<dbReference type="GO" id="GO:0004467">
    <property type="term" value="F:long-chain fatty acid-CoA ligase activity"/>
    <property type="evidence" value="ECO:0007669"/>
    <property type="project" value="UniProtKB-EC"/>
</dbReference>
<evidence type="ECO:0000313" key="6">
    <source>
        <dbReference type="Proteomes" id="UP000824681"/>
    </source>
</evidence>
<dbReference type="Gene3D" id="3.30.559.10">
    <property type="entry name" value="Chloramphenicol acetyltransferase-like domain"/>
    <property type="match status" value="1"/>
</dbReference>
<dbReference type="InterPro" id="IPR001242">
    <property type="entry name" value="Condensation_dom"/>
</dbReference>
<dbReference type="Pfam" id="PF13193">
    <property type="entry name" value="AMP-binding_C"/>
    <property type="match status" value="1"/>
</dbReference>